<organism evidence="2 3">
    <name type="scientific">Pseudomonas atacamensis</name>
    <dbReference type="NCBI Taxonomy" id="2565368"/>
    <lineage>
        <taxon>Bacteria</taxon>
        <taxon>Pseudomonadati</taxon>
        <taxon>Pseudomonadota</taxon>
        <taxon>Gammaproteobacteria</taxon>
        <taxon>Pseudomonadales</taxon>
        <taxon>Pseudomonadaceae</taxon>
        <taxon>Pseudomonas</taxon>
    </lineage>
</organism>
<reference evidence="2 3" key="1">
    <citation type="submission" date="2019-04" db="EMBL/GenBank/DDBJ databases">
        <title>Draft genome sequence of Pseudomonas sp. M7D1 isolated from rhizosphere of plant the flowery desert.</title>
        <authorList>
            <person name="Poblete-Morales M."/>
            <person name="Plaza N."/>
            <person name="Corsini G."/>
            <person name="Silva E."/>
        </authorList>
    </citation>
    <scope>NUCLEOTIDE SEQUENCE [LARGE SCALE GENOMIC DNA]</scope>
    <source>
        <strain evidence="2 3">M7D1</strain>
    </source>
</reference>
<proteinExistence type="predicted"/>
<keyword evidence="1" id="KW-0732">Signal</keyword>
<sequence>MRIARLFTPLCLAVTAGLAQADTCPVLSGMQEARDGSELKDNFGRIWKVANPNELKINRGTEFESVTHITEDEDETGPILVNQISCRYGNIALVADVAHFESTSSDWTKTGQCTVSLTQCSFSTNE</sequence>
<feature type="signal peptide" evidence="1">
    <location>
        <begin position="1"/>
        <end position="21"/>
    </location>
</feature>
<gene>
    <name evidence="2" type="ORF">E5170_14630</name>
</gene>
<evidence type="ECO:0008006" key="4">
    <source>
        <dbReference type="Google" id="ProtNLM"/>
    </source>
</evidence>
<dbReference type="RefSeq" id="WP_136493080.1">
    <property type="nucleotide sequence ID" value="NZ_CP077081.1"/>
</dbReference>
<evidence type="ECO:0000256" key="1">
    <source>
        <dbReference type="SAM" id="SignalP"/>
    </source>
</evidence>
<evidence type="ECO:0000313" key="3">
    <source>
        <dbReference type="Proteomes" id="UP000310574"/>
    </source>
</evidence>
<dbReference type="AlphaFoldDB" id="A0AAQ2DAL4"/>
<dbReference type="EMBL" id="SSBS01000004">
    <property type="protein sequence ID" value="THF30435.1"/>
    <property type="molecule type" value="Genomic_DNA"/>
</dbReference>
<evidence type="ECO:0000313" key="2">
    <source>
        <dbReference type="EMBL" id="THF30435.1"/>
    </source>
</evidence>
<protein>
    <recommendedName>
        <fullName evidence="4">DUF3757 domain-containing protein</fullName>
    </recommendedName>
</protein>
<accession>A0AAQ2DAL4</accession>
<name>A0AAQ2DAL4_9PSED</name>
<dbReference type="Proteomes" id="UP000310574">
    <property type="component" value="Unassembled WGS sequence"/>
</dbReference>
<comment type="caution">
    <text evidence="2">The sequence shown here is derived from an EMBL/GenBank/DDBJ whole genome shotgun (WGS) entry which is preliminary data.</text>
</comment>
<feature type="chain" id="PRO_5042937584" description="DUF3757 domain-containing protein" evidence="1">
    <location>
        <begin position="22"/>
        <end position="126"/>
    </location>
</feature>